<dbReference type="Pfam" id="PF01263">
    <property type="entry name" value="Aldose_epim"/>
    <property type="match status" value="1"/>
</dbReference>
<dbReference type="InterPro" id="IPR011013">
    <property type="entry name" value="Gal_mutarotase_sf_dom"/>
</dbReference>
<name>A0AAW1RGH9_9CHLO</name>
<organism evidence="4 5">
    <name type="scientific">Elliptochloris bilobata</name>
    <dbReference type="NCBI Taxonomy" id="381761"/>
    <lineage>
        <taxon>Eukaryota</taxon>
        <taxon>Viridiplantae</taxon>
        <taxon>Chlorophyta</taxon>
        <taxon>core chlorophytes</taxon>
        <taxon>Trebouxiophyceae</taxon>
        <taxon>Trebouxiophyceae incertae sedis</taxon>
        <taxon>Elliptochloris clade</taxon>
        <taxon>Elliptochloris</taxon>
    </lineage>
</organism>
<keyword evidence="2" id="KW-0413">Isomerase</keyword>
<dbReference type="SUPFAM" id="SSF74650">
    <property type="entry name" value="Galactose mutarotase-like"/>
    <property type="match status" value="1"/>
</dbReference>
<dbReference type="EMBL" id="JALJOU010000039">
    <property type="protein sequence ID" value="KAK9832708.1"/>
    <property type="molecule type" value="Genomic_DNA"/>
</dbReference>
<keyword evidence="3" id="KW-0119">Carbohydrate metabolism</keyword>
<dbReference type="Proteomes" id="UP001445335">
    <property type="component" value="Unassembled WGS sequence"/>
</dbReference>
<dbReference type="Gene3D" id="2.70.98.10">
    <property type="match status" value="1"/>
</dbReference>
<evidence type="ECO:0000313" key="4">
    <source>
        <dbReference type="EMBL" id="KAK9832708.1"/>
    </source>
</evidence>
<dbReference type="GO" id="GO:0033499">
    <property type="term" value="P:galactose catabolic process via UDP-galactose, Leloir pathway"/>
    <property type="evidence" value="ECO:0007669"/>
    <property type="project" value="TreeGrafter"/>
</dbReference>
<evidence type="ECO:0000313" key="5">
    <source>
        <dbReference type="Proteomes" id="UP001445335"/>
    </source>
</evidence>
<evidence type="ECO:0000256" key="3">
    <source>
        <dbReference type="ARBA" id="ARBA00023277"/>
    </source>
</evidence>
<dbReference type="InterPro" id="IPR014718">
    <property type="entry name" value="GH-type_carb-bd"/>
</dbReference>
<protein>
    <recommendedName>
        <fullName evidence="6">Aldose 1-epimerase</fullName>
    </recommendedName>
</protein>
<dbReference type="PANTHER" id="PTHR10091:SF0">
    <property type="entry name" value="GALACTOSE MUTAROTASE"/>
    <property type="match status" value="1"/>
</dbReference>
<dbReference type="GO" id="GO:0006006">
    <property type="term" value="P:glucose metabolic process"/>
    <property type="evidence" value="ECO:0007669"/>
    <property type="project" value="TreeGrafter"/>
</dbReference>
<keyword evidence="5" id="KW-1185">Reference proteome</keyword>
<dbReference type="GO" id="GO:0004034">
    <property type="term" value="F:aldose 1-epimerase activity"/>
    <property type="evidence" value="ECO:0007669"/>
    <property type="project" value="TreeGrafter"/>
</dbReference>
<dbReference type="InterPro" id="IPR047215">
    <property type="entry name" value="Galactose_mutarotase-like"/>
</dbReference>
<gene>
    <name evidence="4" type="ORF">WJX81_002339</name>
</gene>
<dbReference type="CDD" id="cd09019">
    <property type="entry name" value="galactose_mutarotase_like"/>
    <property type="match status" value="1"/>
</dbReference>
<dbReference type="AlphaFoldDB" id="A0AAW1RGH9"/>
<evidence type="ECO:0008006" key="6">
    <source>
        <dbReference type="Google" id="ProtNLM"/>
    </source>
</evidence>
<reference evidence="4 5" key="1">
    <citation type="journal article" date="2024" name="Nat. Commun.">
        <title>Phylogenomics reveals the evolutionary origins of lichenization in chlorophyte algae.</title>
        <authorList>
            <person name="Puginier C."/>
            <person name="Libourel C."/>
            <person name="Otte J."/>
            <person name="Skaloud P."/>
            <person name="Haon M."/>
            <person name="Grisel S."/>
            <person name="Petersen M."/>
            <person name="Berrin J.G."/>
            <person name="Delaux P.M."/>
            <person name="Dal Grande F."/>
            <person name="Keller J."/>
        </authorList>
    </citation>
    <scope>NUCLEOTIDE SEQUENCE [LARGE SCALE GENOMIC DNA]</scope>
    <source>
        <strain evidence="4 5">SAG 245.80</strain>
    </source>
</reference>
<evidence type="ECO:0000256" key="2">
    <source>
        <dbReference type="ARBA" id="ARBA00023235"/>
    </source>
</evidence>
<comment type="caution">
    <text evidence="4">The sequence shown here is derived from an EMBL/GenBank/DDBJ whole genome shotgun (WGS) entry which is preliminary data.</text>
</comment>
<evidence type="ECO:0000256" key="1">
    <source>
        <dbReference type="ARBA" id="ARBA00006206"/>
    </source>
</evidence>
<dbReference type="PANTHER" id="PTHR10091">
    <property type="entry name" value="ALDOSE-1-EPIMERASE"/>
    <property type="match status" value="1"/>
</dbReference>
<sequence length="314" mass="33217">MSNVTAIVLTNGVIQADILPVGAVVQRLLVPDARGLALDVVLGYDDWRVYRDNSGPYFGGVVGRVANRIAGARFRLKGKDYRLYANEGPNTLHSGPGPAWNNRLWTVTARNATSVSLSLNSPAYDQGFPSAVNATMTYTLTPANELEAVMEATSDGATPVNMAQHSYFNLEGGASGATVLSHTVEMPNALHYLPVDNASIPTGKVASVLGTPFDFTTPRTIGSRIGQVTGNPGGYDHNMVLFNLTAETARERVSDCQAQASAELAARVVAPASGRAMELYTNQPGVQFYTGNFLNGSVIGKAGYRCGRGTGSQT</sequence>
<proteinExistence type="inferred from homology"/>
<comment type="similarity">
    <text evidence="1">Belongs to the aldose epimerase family.</text>
</comment>
<dbReference type="InterPro" id="IPR008183">
    <property type="entry name" value="Aldose_1/G6P_1-epimerase"/>
</dbReference>
<dbReference type="GO" id="GO:0030246">
    <property type="term" value="F:carbohydrate binding"/>
    <property type="evidence" value="ECO:0007669"/>
    <property type="project" value="InterPro"/>
</dbReference>
<accession>A0AAW1RGH9</accession>